<sequence length="231" mass="25278">MGKVISNERVSDQVYLMKVESNDKCRMGQFYMLRAWGNYPLLSRPISIFNKSDEGLEFLIQVVGEGTALLAALRPGDQVSVEGPFGNGFPETEGRVALIGGGIGIAPLYYCAQQIPNADIYLGFSKEPYLLDRFSSVAGNLHTNVGGYIVDDVDFHQYDTILTCGPHGMMRAVQTKQQLTDCSARVYVSLENRMACGIGACLVCSVSCIDRRKKACTDGPVFAAEEVLFHV</sequence>
<evidence type="ECO:0000256" key="11">
    <source>
        <dbReference type="PIRSR" id="PIRSR006816-1"/>
    </source>
</evidence>
<evidence type="ECO:0000256" key="2">
    <source>
        <dbReference type="ARBA" id="ARBA00022448"/>
    </source>
</evidence>
<comment type="cofactor">
    <cofactor evidence="12">
        <name>[2Fe-2S] cluster</name>
        <dbReference type="ChEBI" id="CHEBI:190135"/>
    </cofactor>
    <text evidence="12">Binds 1 [2Fe-2S] cluster per subunit.</text>
</comment>
<dbReference type="GO" id="GO:0051537">
    <property type="term" value="F:2 iron, 2 sulfur cluster binding"/>
    <property type="evidence" value="ECO:0007669"/>
    <property type="project" value="UniProtKB-KW"/>
</dbReference>
<evidence type="ECO:0000259" key="13">
    <source>
        <dbReference type="PROSITE" id="PS51384"/>
    </source>
</evidence>
<dbReference type="GO" id="GO:0016491">
    <property type="term" value="F:oxidoreductase activity"/>
    <property type="evidence" value="ECO:0007669"/>
    <property type="project" value="InterPro"/>
</dbReference>
<comment type="caution">
    <text evidence="14">The sequence shown here is derived from an EMBL/GenBank/DDBJ whole genome shotgun (WGS) entry which is preliminary data.</text>
</comment>
<feature type="binding site" evidence="11">
    <location>
        <begin position="66"/>
        <end position="67"/>
    </location>
    <ligand>
        <name>FAD</name>
        <dbReference type="ChEBI" id="CHEBI:57692"/>
    </ligand>
</feature>
<evidence type="ECO:0000256" key="9">
    <source>
        <dbReference type="ARBA" id="ARBA00023014"/>
    </source>
</evidence>
<name>A0A162K5S6_9BACL</name>
<dbReference type="GO" id="GO:0006221">
    <property type="term" value="P:pyrimidine nucleotide biosynthetic process"/>
    <property type="evidence" value="ECO:0007669"/>
    <property type="project" value="InterPro"/>
</dbReference>
<keyword evidence="2" id="KW-0813">Transport</keyword>
<evidence type="ECO:0000256" key="6">
    <source>
        <dbReference type="ARBA" id="ARBA00022827"/>
    </source>
</evidence>
<dbReference type="Pfam" id="PF10418">
    <property type="entry name" value="DHODB_Fe-S_bind"/>
    <property type="match status" value="1"/>
</dbReference>
<proteinExistence type="inferred from homology"/>
<dbReference type="Gene3D" id="2.10.240.10">
    <property type="entry name" value="Dihydroorotate dehydrogenase, electron transfer subunit"/>
    <property type="match status" value="1"/>
</dbReference>
<feature type="binding site" evidence="12">
    <location>
        <position position="201"/>
    </location>
    <ligand>
        <name>[2Fe-2S] cluster</name>
        <dbReference type="ChEBI" id="CHEBI:190135"/>
    </ligand>
</feature>
<keyword evidence="6 11" id="KW-0274">FAD</keyword>
<dbReference type="PIRSF" id="PIRSF006816">
    <property type="entry name" value="Cyc3_hyd_g"/>
    <property type="match status" value="1"/>
</dbReference>
<organism evidence="14 15">
    <name type="scientific">Paenibacillus antarcticus</name>
    <dbReference type="NCBI Taxonomy" id="253703"/>
    <lineage>
        <taxon>Bacteria</taxon>
        <taxon>Bacillati</taxon>
        <taxon>Bacillota</taxon>
        <taxon>Bacilli</taxon>
        <taxon>Bacillales</taxon>
        <taxon>Paenibacillaceae</taxon>
        <taxon>Paenibacillus</taxon>
    </lineage>
</organism>
<comment type="similarity">
    <text evidence="1">Belongs to the PyrK family.</text>
</comment>
<dbReference type="InterPro" id="IPR012165">
    <property type="entry name" value="Cyt_c3_hydrogenase_gsu"/>
</dbReference>
<dbReference type="Gene3D" id="3.40.50.80">
    <property type="entry name" value="Nucleotide-binding domain of ferredoxin-NADP reductase (FNR) module"/>
    <property type="match status" value="1"/>
</dbReference>
<feature type="binding site" evidence="12">
    <location>
        <position position="196"/>
    </location>
    <ligand>
        <name>[2Fe-2S] cluster</name>
        <dbReference type="ChEBI" id="CHEBI:190135"/>
    </ligand>
</feature>
<dbReference type="InterPro" id="IPR017938">
    <property type="entry name" value="Riboflavin_synthase-like_b-brl"/>
</dbReference>
<keyword evidence="3 11" id="KW-0285">Flavoprotein</keyword>
<dbReference type="InterPro" id="IPR039261">
    <property type="entry name" value="FNR_nucleotide-bd"/>
</dbReference>
<dbReference type="SUPFAM" id="SSF52343">
    <property type="entry name" value="Ferredoxin reductase-like, C-terminal NADP-linked domain"/>
    <property type="match status" value="1"/>
</dbReference>
<dbReference type="GO" id="GO:0050660">
    <property type="term" value="F:flavin adenine dinucleotide binding"/>
    <property type="evidence" value="ECO:0007669"/>
    <property type="project" value="InterPro"/>
</dbReference>
<evidence type="ECO:0000256" key="1">
    <source>
        <dbReference type="ARBA" id="ARBA00006422"/>
    </source>
</evidence>
<evidence type="ECO:0000256" key="7">
    <source>
        <dbReference type="ARBA" id="ARBA00022982"/>
    </source>
</evidence>
<keyword evidence="4 12" id="KW-0001">2Fe-2S</keyword>
<dbReference type="Proteomes" id="UP000077355">
    <property type="component" value="Unassembled WGS sequence"/>
</dbReference>
<feature type="domain" description="FAD-binding FR-type" evidence="13">
    <location>
        <begin position="1"/>
        <end position="91"/>
    </location>
</feature>
<protein>
    <submittedName>
        <fullName evidence="14">Dihydroorotate dehydrogenase electron transfer subunit</fullName>
    </submittedName>
</protein>
<dbReference type="InterPro" id="IPR017927">
    <property type="entry name" value="FAD-bd_FR_type"/>
</dbReference>
<comment type="cofactor">
    <cofactor evidence="11">
        <name>FAD</name>
        <dbReference type="ChEBI" id="CHEBI:57692"/>
    </cofactor>
    <text evidence="11">Binds 1 FAD per subunit.</text>
</comment>
<keyword evidence="8 12" id="KW-0408">Iron</keyword>
<dbReference type="PROSITE" id="PS51384">
    <property type="entry name" value="FAD_FR"/>
    <property type="match status" value="1"/>
</dbReference>
<comment type="cofactor">
    <cofactor evidence="10">
        <name>[2Fe-2S] cluster</name>
        <dbReference type="ChEBI" id="CHEBI:190135"/>
    </cofactor>
</comment>
<dbReference type="EMBL" id="LVJI01000048">
    <property type="protein sequence ID" value="OAB41138.1"/>
    <property type="molecule type" value="Genomic_DNA"/>
</dbReference>
<dbReference type="InterPro" id="IPR019480">
    <property type="entry name" value="Dihydroorotate_DH_Fe-S-bd"/>
</dbReference>
<evidence type="ECO:0000256" key="5">
    <source>
        <dbReference type="ARBA" id="ARBA00022723"/>
    </source>
</evidence>
<feature type="binding site" evidence="12">
    <location>
        <position position="204"/>
    </location>
    <ligand>
        <name>[2Fe-2S] cluster</name>
        <dbReference type="ChEBI" id="CHEBI:190135"/>
    </ligand>
</feature>
<dbReference type="AlphaFoldDB" id="A0A162K5S6"/>
<evidence type="ECO:0000256" key="3">
    <source>
        <dbReference type="ARBA" id="ARBA00022630"/>
    </source>
</evidence>
<keyword evidence="7" id="KW-0249">Electron transport</keyword>
<dbReference type="OrthoDB" id="9778346at2"/>
<feature type="binding site" evidence="11">
    <location>
        <begin position="59"/>
        <end position="61"/>
    </location>
    <ligand>
        <name>FAD</name>
        <dbReference type="ChEBI" id="CHEBI:57692"/>
    </ligand>
</feature>
<reference evidence="14 15" key="1">
    <citation type="submission" date="2016-03" db="EMBL/GenBank/DDBJ databases">
        <title>Draft genome sequence of Paenibacillus antarcticus CECT 5836.</title>
        <authorList>
            <person name="Shin S.-K."/>
            <person name="Yi H."/>
        </authorList>
    </citation>
    <scope>NUCLEOTIDE SEQUENCE [LARGE SCALE GENOMIC DNA]</scope>
    <source>
        <strain evidence="14 15">CECT 5836</strain>
    </source>
</reference>
<evidence type="ECO:0000256" key="10">
    <source>
        <dbReference type="ARBA" id="ARBA00034078"/>
    </source>
</evidence>
<dbReference type="Gene3D" id="2.40.30.10">
    <property type="entry name" value="Translation factors"/>
    <property type="match status" value="1"/>
</dbReference>
<dbReference type="RefSeq" id="WP_068652731.1">
    <property type="nucleotide sequence ID" value="NZ_CP043611.1"/>
</dbReference>
<evidence type="ECO:0000256" key="8">
    <source>
        <dbReference type="ARBA" id="ARBA00023004"/>
    </source>
</evidence>
<dbReference type="InterPro" id="IPR037117">
    <property type="entry name" value="Dihydroorotate_DH_ele_sf"/>
</dbReference>
<dbReference type="Pfam" id="PF00970">
    <property type="entry name" value="FAD_binding_6"/>
    <property type="match status" value="1"/>
</dbReference>
<dbReference type="PANTHER" id="PTHR43513">
    <property type="entry name" value="DIHYDROOROTATE DEHYDROGENASE B (NAD(+)), ELECTRON TRANSFER SUBUNIT"/>
    <property type="match status" value="1"/>
</dbReference>
<feature type="binding site" evidence="11">
    <location>
        <begin position="44"/>
        <end position="47"/>
    </location>
    <ligand>
        <name>FAD</name>
        <dbReference type="ChEBI" id="CHEBI:57692"/>
    </ligand>
</feature>
<dbReference type="SUPFAM" id="SSF63380">
    <property type="entry name" value="Riboflavin synthase domain-like"/>
    <property type="match status" value="1"/>
</dbReference>
<evidence type="ECO:0000313" key="15">
    <source>
        <dbReference type="Proteomes" id="UP000077355"/>
    </source>
</evidence>
<evidence type="ECO:0000256" key="12">
    <source>
        <dbReference type="PIRSR" id="PIRSR006816-2"/>
    </source>
</evidence>
<dbReference type="InterPro" id="IPR008333">
    <property type="entry name" value="Cbr1-like_FAD-bd_dom"/>
</dbReference>
<evidence type="ECO:0000313" key="14">
    <source>
        <dbReference type="EMBL" id="OAB41138.1"/>
    </source>
</evidence>
<keyword evidence="9 12" id="KW-0411">Iron-sulfur</keyword>
<feature type="binding site" evidence="12">
    <location>
        <position position="216"/>
    </location>
    <ligand>
        <name>[2Fe-2S] cluster</name>
        <dbReference type="ChEBI" id="CHEBI:190135"/>
    </ligand>
</feature>
<keyword evidence="15" id="KW-1185">Reference proteome</keyword>
<keyword evidence="5 12" id="KW-0479">Metal-binding</keyword>
<dbReference type="CDD" id="cd06218">
    <property type="entry name" value="DHOD_e_trans"/>
    <property type="match status" value="1"/>
</dbReference>
<dbReference type="PANTHER" id="PTHR43513:SF3">
    <property type="entry name" value="DIHYDROOROTATE DEHYDROGENASE B (NAD(+)), ELECTRON TRANSFER SUBUNIT-RELATED"/>
    <property type="match status" value="1"/>
</dbReference>
<evidence type="ECO:0000256" key="4">
    <source>
        <dbReference type="ARBA" id="ARBA00022714"/>
    </source>
</evidence>
<gene>
    <name evidence="14" type="ORF">PBAT_21485</name>
</gene>
<dbReference type="NCBIfam" id="NF000798">
    <property type="entry name" value="PRK00054.1-3"/>
    <property type="match status" value="1"/>
</dbReference>
<dbReference type="GO" id="GO:0046872">
    <property type="term" value="F:metal ion binding"/>
    <property type="evidence" value="ECO:0007669"/>
    <property type="project" value="UniProtKB-KW"/>
</dbReference>
<dbReference type="InterPro" id="IPR050353">
    <property type="entry name" value="PyrK_electron_transfer"/>
</dbReference>
<accession>A0A162K5S6</accession>